<evidence type="ECO:0000313" key="7">
    <source>
        <dbReference type="EMBL" id="QQV76823.1"/>
    </source>
</evidence>
<dbReference type="KEGG" id="sari:H5J25_15670"/>
<dbReference type="PANTHER" id="PTHR10353:SF36">
    <property type="entry name" value="LP05116P"/>
    <property type="match status" value="1"/>
</dbReference>
<dbReference type="EMBL" id="CP061035">
    <property type="protein sequence ID" value="QQV76823.1"/>
    <property type="molecule type" value="Genomic_DNA"/>
</dbReference>
<dbReference type="Gene3D" id="3.20.20.80">
    <property type="entry name" value="Glycosidases"/>
    <property type="match status" value="1"/>
</dbReference>
<comment type="similarity">
    <text evidence="1 6">Belongs to the glycosyl hydrolase 1 family.</text>
</comment>
<sequence>MVDVAPRPAPENFLWGTAISAHQSEGNNVNSDAWLCENVTPTLYREPSRDACDSYHRYEEDIAIAAGLGFNCHRLGIEWARIEPEEGKFSVAELDHYTRVLEACHRRGLKPMVTFNHFTVPRWFAARGGFKVADGADLFARFAEKSTERLGDLISYASTFNEANIQRLVALLRMADARASGGMDAMLAACRKATGSAHFSSLLFAPVATSEPIMVDAHEKAMAAMKAGPGDFPVGLTLTMQDVQGVGEGHKAEALIDMLYGPWLETAKNADFVGVQTYSRVLVGAKGRLPPPEGAEMTGAHYEFYPQALGGTIRFAHERIGRPIYVTENGVCTDDDTRRIAYLDAALAEVRGCLAEGIDVHSYICWSLLDNFEWTRGYGERFGLVHVDYETFERTPKPSAHWLGERARSGLI</sequence>
<dbReference type="GO" id="GO:0008422">
    <property type="term" value="F:beta-glucosidase activity"/>
    <property type="evidence" value="ECO:0007669"/>
    <property type="project" value="UniProtKB-EC"/>
</dbReference>
<keyword evidence="3" id="KW-0378">Hydrolase</keyword>
<dbReference type="EC" id="3.2.1.21" evidence="2"/>
<evidence type="ECO:0000256" key="5">
    <source>
        <dbReference type="PROSITE-ProRule" id="PRU10055"/>
    </source>
</evidence>
<dbReference type="PANTHER" id="PTHR10353">
    <property type="entry name" value="GLYCOSYL HYDROLASE"/>
    <property type="match status" value="1"/>
</dbReference>
<dbReference type="PRINTS" id="PR00131">
    <property type="entry name" value="GLHYDRLASE1"/>
</dbReference>
<dbReference type="InterPro" id="IPR018120">
    <property type="entry name" value="Glyco_hydro_1_AS"/>
</dbReference>
<evidence type="ECO:0000256" key="6">
    <source>
        <dbReference type="RuleBase" id="RU003690"/>
    </source>
</evidence>
<name>A0A974NU41_9SPHN</name>
<protein>
    <recommendedName>
        <fullName evidence="2">beta-glucosidase</fullName>
        <ecNumber evidence="2">3.2.1.21</ecNumber>
    </recommendedName>
</protein>
<dbReference type="InterPro" id="IPR017853">
    <property type="entry name" value="GH"/>
</dbReference>
<reference evidence="8" key="1">
    <citation type="submission" date="2020-09" db="EMBL/GenBank/DDBJ databases">
        <title>Sphingomonas sp., a new species isolated from pork steak.</title>
        <authorList>
            <person name="Heidler von Heilborn D."/>
        </authorList>
    </citation>
    <scope>NUCLEOTIDE SEQUENCE [LARGE SCALE GENOMIC DNA]</scope>
</reference>
<evidence type="ECO:0000256" key="1">
    <source>
        <dbReference type="ARBA" id="ARBA00010838"/>
    </source>
</evidence>
<evidence type="ECO:0000256" key="2">
    <source>
        <dbReference type="ARBA" id="ARBA00012744"/>
    </source>
</evidence>
<dbReference type="GO" id="GO:0005829">
    <property type="term" value="C:cytosol"/>
    <property type="evidence" value="ECO:0007669"/>
    <property type="project" value="TreeGrafter"/>
</dbReference>
<keyword evidence="8" id="KW-1185">Reference proteome</keyword>
<feature type="active site" description="Nucleophile" evidence="5">
    <location>
        <position position="328"/>
    </location>
</feature>
<dbReference type="PROSITE" id="PS00572">
    <property type="entry name" value="GLYCOSYL_HYDROL_F1_1"/>
    <property type="match status" value="1"/>
</dbReference>
<accession>A0A974NU41</accession>
<dbReference type="SUPFAM" id="SSF51445">
    <property type="entry name" value="(Trans)glycosidases"/>
    <property type="match status" value="1"/>
</dbReference>
<dbReference type="AlphaFoldDB" id="A0A974NU41"/>
<proteinExistence type="inferred from homology"/>
<dbReference type="Proteomes" id="UP000595894">
    <property type="component" value="Chromosome"/>
</dbReference>
<keyword evidence="4" id="KW-0326">Glycosidase</keyword>
<evidence type="ECO:0000256" key="3">
    <source>
        <dbReference type="ARBA" id="ARBA00022801"/>
    </source>
</evidence>
<gene>
    <name evidence="7" type="ORF">H5J25_15670</name>
</gene>
<dbReference type="GO" id="GO:0016052">
    <property type="term" value="P:carbohydrate catabolic process"/>
    <property type="evidence" value="ECO:0007669"/>
    <property type="project" value="TreeGrafter"/>
</dbReference>
<evidence type="ECO:0000256" key="4">
    <source>
        <dbReference type="ARBA" id="ARBA00023295"/>
    </source>
</evidence>
<organism evidence="7 8">
    <name type="scientific">Sphingomonas aliaeris</name>
    <dbReference type="NCBI Taxonomy" id="2759526"/>
    <lineage>
        <taxon>Bacteria</taxon>
        <taxon>Pseudomonadati</taxon>
        <taxon>Pseudomonadota</taxon>
        <taxon>Alphaproteobacteria</taxon>
        <taxon>Sphingomonadales</taxon>
        <taxon>Sphingomonadaceae</taxon>
        <taxon>Sphingomonas</taxon>
    </lineage>
</organism>
<dbReference type="RefSeq" id="WP_202092674.1">
    <property type="nucleotide sequence ID" value="NZ_CP061035.1"/>
</dbReference>
<dbReference type="Pfam" id="PF00232">
    <property type="entry name" value="Glyco_hydro_1"/>
    <property type="match status" value="2"/>
</dbReference>
<dbReference type="InterPro" id="IPR001360">
    <property type="entry name" value="Glyco_hydro_1"/>
</dbReference>
<evidence type="ECO:0000313" key="8">
    <source>
        <dbReference type="Proteomes" id="UP000595894"/>
    </source>
</evidence>